<dbReference type="InterPro" id="IPR045206">
    <property type="entry name" value="Maestro_heat-like_prot"/>
</dbReference>
<reference evidence="3 4" key="2">
    <citation type="submission" date="2024-05" db="EMBL/GenBank/DDBJ databases">
        <authorList>
            <person name="Chen Y."/>
            <person name="Shah S."/>
            <person name="Dougan E. K."/>
            <person name="Thang M."/>
            <person name="Chan C."/>
        </authorList>
    </citation>
    <scope>NUCLEOTIDE SEQUENCE [LARGE SCALE GENOMIC DNA]</scope>
</reference>
<dbReference type="InterPro" id="IPR011989">
    <property type="entry name" value="ARM-like"/>
</dbReference>
<dbReference type="GO" id="GO:0005737">
    <property type="term" value="C:cytoplasm"/>
    <property type="evidence" value="ECO:0007669"/>
    <property type="project" value="TreeGrafter"/>
</dbReference>
<dbReference type="EMBL" id="CAMXCT030000103">
    <property type="protein sequence ID" value="CAL4761173.1"/>
    <property type="molecule type" value="Genomic_DNA"/>
</dbReference>
<dbReference type="InterPro" id="IPR016024">
    <property type="entry name" value="ARM-type_fold"/>
</dbReference>
<reference evidence="2" key="1">
    <citation type="submission" date="2022-10" db="EMBL/GenBank/DDBJ databases">
        <authorList>
            <person name="Chen Y."/>
            <person name="Dougan E. K."/>
            <person name="Chan C."/>
            <person name="Rhodes N."/>
            <person name="Thang M."/>
        </authorList>
    </citation>
    <scope>NUCLEOTIDE SEQUENCE</scope>
</reference>
<dbReference type="InterPro" id="IPR055408">
    <property type="entry name" value="HEAT_MROH2B-like"/>
</dbReference>
<evidence type="ECO:0000313" key="2">
    <source>
        <dbReference type="EMBL" id="CAI3973861.1"/>
    </source>
</evidence>
<accession>A0A9P1BI66</accession>
<dbReference type="Proteomes" id="UP001152797">
    <property type="component" value="Unassembled WGS sequence"/>
</dbReference>
<gene>
    <name evidence="2" type="ORF">C1SCF055_LOCUS2310</name>
</gene>
<comment type="caution">
    <text evidence="2">The sequence shown here is derived from an EMBL/GenBank/DDBJ whole genome shotgun (WGS) entry which is preliminary data.</text>
</comment>
<evidence type="ECO:0000313" key="3">
    <source>
        <dbReference type="EMBL" id="CAL4761173.1"/>
    </source>
</evidence>
<sequence>MSLDGAGEISREAQCIKEVVYSLINAKGTSSTQLQLAINSSLMQLAKTNFDFVTTAVFSALENQNASDQQKLQLLRLLCQVLEQREPRSLVVPRTLAKNMTRLLLASPGSASADVLCELAPMHPDLVLSEISQHLAAEMPSFALELLAQVAETSPHSLSERLNEVLSRCFSLLQGCRVMDLRLLLLRTWCSLCIAIVMCSFRDIDPLDAGHPNFSRQFAIAAAPMRSRQTAAEADGRKTTQVVSAVFALLMSSWTNWKDLALRVVVIDTLGHLSLVIPKDQFLTNADALLEHIISLLSKQGLASSASPMPPFALMRGTCLTLQACVDADRELLTIENTLQTLWSGLFSAVVAGGPLQYLQGLGQEALQSQAELLRCMDVLAENFGKESLNFLLQKVKGHREERLAALLVLRQLAAGPLAGTIVEGVQPLLSDSDAAVGLMLGELLVASPTLLEVTGARQAHVNNLIGFVIRLTARAQASEGEHASGYIPKFVSKGYSHNDAPSAEEVRKRAGSVLGQLAGASRTSTNLVLWPLLLKALINPSMLLGLPVLCRCVTQMVQSERDAAEQGAVSSGGIREAIQKFGQSEVLLLWMLICAHAPTEPPGIGISILRCLESLATFLHPVLGQIWEAPSKRLQTLCGHLEARTEIACAWACLKCPGGFWKFFRRAFGPQY</sequence>
<dbReference type="SUPFAM" id="SSF48371">
    <property type="entry name" value="ARM repeat"/>
    <property type="match status" value="1"/>
</dbReference>
<proteinExistence type="predicted"/>
<name>A0A9P1BI66_9DINO</name>
<evidence type="ECO:0000313" key="4">
    <source>
        <dbReference type="Proteomes" id="UP001152797"/>
    </source>
</evidence>
<dbReference type="PANTHER" id="PTHR23120:SF42">
    <property type="entry name" value="MAESTRO HEAT-LIKE REPEAT FAMILY MEMBER 3"/>
    <property type="match status" value="1"/>
</dbReference>
<dbReference type="EMBL" id="CAMXCT020000103">
    <property type="protein sequence ID" value="CAL1127236.1"/>
    <property type="molecule type" value="Genomic_DNA"/>
</dbReference>
<dbReference type="OrthoDB" id="440952at2759"/>
<dbReference type="Gene3D" id="1.25.10.10">
    <property type="entry name" value="Leucine-rich Repeat Variant"/>
    <property type="match status" value="1"/>
</dbReference>
<dbReference type="EMBL" id="CAMXCT010000103">
    <property type="protein sequence ID" value="CAI3973861.1"/>
    <property type="molecule type" value="Genomic_DNA"/>
</dbReference>
<dbReference type="Pfam" id="PF23210">
    <property type="entry name" value="HEAT_Maestro_2"/>
    <property type="match status" value="1"/>
</dbReference>
<dbReference type="PANTHER" id="PTHR23120">
    <property type="entry name" value="MAESTRO-RELATED HEAT DOMAIN-CONTAINING"/>
    <property type="match status" value="1"/>
</dbReference>
<keyword evidence="4" id="KW-1185">Reference proteome</keyword>
<protein>
    <recommendedName>
        <fullName evidence="1">MROH2B-like HEAT-repeats domain-containing protein</fullName>
    </recommendedName>
</protein>
<organism evidence="2">
    <name type="scientific">Cladocopium goreaui</name>
    <dbReference type="NCBI Taxonomy" id="2562237"/>
    <lineage>
        <taxon>Eukaryota</taxon>
        <taxon>Sar</taxon>
        <taxon>Alveolata</taxon>
        <taxon>Dinophyceae</taxon>
        <taxon>Suessiales</taxon>
        <taxon>Symbiodiniaceae</taxon>
        <taxon>Cladocopium</taxon>
    </lineage>
</organism>
<dbReference type="AlphaFoldDB" id="A0A9P1BI66"/>
<feature type="domain" description="MROH2B-like HEAT-repeats" evidence="1">
    <location>
        <begin position="498"/>
        <end position="648"/>
    </location>
</feature>
<evidence type="ECO:0000259" key="1">
    <source>
        <dbReference type="Pfam" id="PF23210"/>
    </source>
</evidence>